<dbReference type="InterPro" id="IPR013595">
    <property type="entry name" value="Pept_S33_TAP-like_C"/>
</dbReference>
<protein>
    <submittedName>
        <fullName evidence="5">TAP-like protein-domain-containing protein</fullName>
    </submittedName>
</protein>
<dbReference type="OrthoDB" id="425534at2759"/>
<accession>A0A9P7YU78</accession>
<dbReference type="EMBL" id="MU251356">
    <property type="protein sequence ID" value="KAG9239741.1"/>
    <property type="molecule type" value="Genomic_DNA"/>
</dbReference>
<proteinExistence type="inferred from homology"/>
<dbReference type="PANTHER" id="PTHR43248">
    <property type="entry name" value="2-SUCCINYL-6-HYDROXY-2,4-CYCLOHEXADIENE-1-CARBOXYLATE SYNTHASE"/>
    <property type="match status" value="1"/>
</dbReference>
<dbReference type="Pfam" id="PF00561">
    <property type="entry name" value="Abhydrolase_1"/>
    <property type="match status" value="1"/>
</dbReference>
<dbReference type="GO" id="GO:0016787">
    <property type="term" value="F:hydrolase activity"/>
    <property type="evidence" value="ECO:0007669"/>
    <property type="project" value="UniProtKB-KW"/>
</dbReference>
<dbReference type="InterPro" id="IPR000073">
    <property type="entry name" value="AB_hydrolase_1"/>
</dbReference>
<comment type="similarity">
    <text evidence="1">Belongs to the peptidase S33 family.</text>
</comment>
<dbReference type="Pfam" id="PF08386">
    <property type="entry name" value="Abhydrolase_4"/>
    <property type="match status" value="1"/>
</dbReference>
<keyword evidence="6" id="KW-1185">Reference proteome</keyword>
<evidence type="ECO:0000256" key="1">
    <source>
        <dbReference type="ARBA" id="ARBA00010088"/>
    </source>
</evidence>
<name>A0A9P7YU78_9HELO</name>
<dbReference type="Gene3D" id="3.40.50.1820">
    <property type="entry name" value="alpha/beta hydrolase"/>
    <property type="match status" value="1"/>
</dbReference>
<evidence type="ECO:0000259" key="4">
    <source>
        <dbReference type="Pfam" id="PF08386"/>
    </source>
</evidence>
<dbReference type="SUPFAM" id="SSF53474">
    <property type="entry name" value="alpha/beta-Hydrolases"/>
    <property type="match status" value="1"/>
</dbReference>
<organism evidence="5 6">
    <name type="scientific">Amylocarpus encephaloides</name>
    <dbReference type="NCBI Taxonomy" id="45428"/>
    <lineage>
        <taxon>Eukaryota</taxon>
        <taxon>Fungi</taxon>
        <taxon>Dikarya</taxon>
        <taxon>Ascomycota</taxon>
        <taxon>Pezizomycotina</taxon>
        <taxon>Leotiomycetes</taxon>
        <taxon>Helotiales</taxon>
        <taxon>Helotiales incertae sedis</taxon>
        <taxon>Amylocarpus</taxon>
    </lineage>
</organism>
<comment type="caution">
    <text evidence="5">The sequence shown here is derived from an EMBL/GenBank/DDBJ whole genome shotgun (WGS) entry which is preliminary data.</text>
</comment>
<dbReference type="AlphaFoldDB" id="A0A9P7YU78"/>
<reference evidence="5" key="1">
    <citation type="journal article" date="2021" name="IMA Fungus">
        <title>Genomic characterization of three marine fungi, including Emericellopsis atlantica sp. nov. with signatures of a generalist lifestyle and marine biomass degradation.</title>
        <authorList>
            <person name="Hagestad O.C."/>
            <person name="Hou L."/>
            <person name="Andersen J.H."/>
            <person name="Hansen E.H."/>
            <person name="Altermark B."/>
            <person name="Li C."/>
            <person name="Kuhnert E."/>
            <person name="Cox R.J."/>
            <person name="Crous P.W."/>
            <person name="Spatafora J.W."/>
            <person name="Lail K."/>
            <person name="Amirebrahimi M."/>
            <person name="Lipzen A."/>
            <person name="Pangilinan J."/>
            <person name="Andreopoulos W."/>
            <person name="Hayes R.D."/>
            <person name="Ng V."/>
            <person name="Grigoriev I.V."/>
            <person name="Jackson S.A."/>
            <person name="Sutton T.D.S."/>
            <person name="Dobson A.D.W."/>
            <person name="Rama T."/>
        </authorList>
    </citation>
    <scope>NUCLEOTIDE SEQUENCE</scope>
    <source>
        <strain evidence="5">TRa018bII</strain>
    </source>
</reference>
<evidence type="ECO:0000313" key="5">
    <source>
        <dbReference type="EMBL" id="KAG9239741.1"/>
    </source>
</evidence>
<dbReference type="PANTHER" id="PTHR43248:SF25">
    <property type="entry name" value="AB HYDROLASE-1 DOMAIN-CONTAINING PROTEIN-RELATED"/>
    <property type="match status" value="1"/>
</dbReference>
<dbReference type="InterPro" id="IPR051601">
    <property type="entry name" value="Serine_prot/Carboxylest_S33"/>
</dbReference>
<gene>
    <name evidence="5" type="ORF">BJ875DRAFT_364958</name>
</gene>
<evidence type="ECO:0000259" key="3">
    <source>
        <dbReference type="Pfam" id="PF00561"/>
    </source>
</evidence>
<sequence>VTPSSDLRWRRCYEIYDCALLDVPLDYLDPSEELRASIAVIRFNATDRANYKGSIFINPGGPGGSGVWFVKHFATYYQSVVGKNYDIISFDPRGVGFSTPKITCFPTPQSSLMWDLLSLPVLDAHPGILNDAYARAHAFSSQCSSTQPPFPFSQASNFSLPTSYVSTASTAHDLYTLMHANNQTSLKYWGFSYGTYLGAVFASLYPESVGLMVNDGNVDVVQFTDSRGTGFIHDAESVMEAFYTFCHQAGPSRCAFHSTSPSKIKSKLTTLLSAVKRSPVIVASDNPNANSRPQIITYSSIRRLISSSLYRPLVMFPALATVLAALEKGNGAPYLALNPPLSQDPFQCSDSRDGRGGYDAGEDIDIEGNADATLAIMCSDNGGVSESVEDYAEYVDEVLGISPSAGAVMAEMRLGCVGWDAKAKWRFTGPWGSNSTPPILFVANTHDNVTPLRSALVNSAYFPISRLLVQNSYGHTSLSAPSRCTARAIRAYFQSRKLPDEETVCEADLSPFDPWDIQKLGMNSDSSEDGELDEALLKLMSAPIVGHGRYA</sequence>
<feature type="non-terminal residue" evidence="5">
    <location>
        <position position="1"/>
    </location>
</feature>
<keyword evidence="2" id="KW-0378">Hydrolase</keyword>
<evidence type="ECO:0000256" key="2">
    <source>
        <dbReference type="ARBA" id="ARBA00022801"/>
    </source>
</evidence>
<feature type="domain" description="Peptidase S33 tripeptidyl aminopeptidase-like C-terminal" evidence="4">
    <location>
        <begin position="403"/>
        <end position="505"/>
    </location>
</feature>
<dbReference type="InterPro" id="IPR029058">
    <property type="entry name" value="AB_hydrolase_fold"/>
</dbReference>
<feature type="domain" description="AB hydrolase-1" evidence="3">
    <location>
        <begin position="55"/>
        <end position="217"/>
    </location>
</feature>
<dbReference type="Proteomes" id="UP000824998">
    <property type="component" value="Unassembled WGS sequence"/>
</dbReference>
<evidence type="ECO:0000313" key="6">
    <source>
        <dbReference type="Proteomes" id="UP000824998"/>
    </source>
</evidence>